<dbReference type="AlphaFoldDB" id="A0A9W4N212"/>
<proteinExistence type="predicted"/>
<comment type="caution">
    <text evidence="1">The sequence shown here is derived from an EMBL/GenBank/DDBJ whole genome shotgun (WGS) entry which is preliminary data.</text>
</comment>
<sequence length="245" mass="28223">MDSRPIINIKLNGESASHSHIDQLELEACYRALSNLHNLLTPESVLNLMSDQIEEGNRYFESLITKSKGGFRECRTYLKVSGITVRDVQMTTSRWLLCRPMEELAARYVLPTHPEHYAIMQSPGSSSRNPPDWGVEMIGDHIAKVRYIDLEDKGQTIPKWLMAQRDWNHDMVELLVAKLTSGNIFFYVMNEFMNFDGGCKVRLRTFFPSAAPRSLMEQHAQHLAIEFRNLLTMVNETVQDLQDDF</sequence>
<name>A0A9W4N212_PENOL</name>
<dbReference type="Proteomes" id="UP001153618">
    <property type="component" value="Unassembled WGS sequence"/>
</dbReference>
<gene>
    <name evidence="1" type="ORF">POLS_LOCUS8957</name>
</gene>
<accession>A0A9W4N212</accession>
<organism evidence="1 2">
    <name type="scientific">Penicillium olsonii</name>
    <dbReference type="NCBI Taxonomy" id="99116"/>
    <lineage>
        <taxon>Eukaryota</taxon>
        <taxon>Fungi</taxon>
        <taxon>Dikarya</taxon>
        <taxon>Ascomycota</taxon>
        <taxon>Pezizomycotina</taxon>
        <taxon>Eurotiomycetes</taxon>
        <taxon>Eurotiomycetidae</taxon>
        <taxon>Eurotiales</taxon>
        <taxon>Aspergillaceae</taxon>
        <taxon>Penicillium</taxon>
    </lineage>
</organism>
<dbReference type="OrthoDB" id="3006326at2759"/>
<evidence type="ECO:0000313" key="1">
    <source>
        <dbReference type="EMBL" id="CAG8258898.1"/>
    </source>
</evidence>
<protein>
    <submittedName>
        <fullName evidence="1">Uncharacterized protein</fullName>
    </submittedName>
</protein>
<reference evidence="1" key="1">
    <citation type="submission" date="2021-07" db="EMBL/GenBank/DDBJ databases">
        <authorList>
            <person name="Branca A.L. A."/>
        </authorList>
    </citation>
    <scope>NUCLEOTIDE SEQUENCE</scope>
</reference>
<keyword evidence="2" id="KW-1185">Reference proteome</keyword>
<evidence type="ECO:0000313" key="2">
    <source>
        <dbReference type="Proteomes" id="UP001153618"/>
    </source>
</evidence>
<dbReference type="EMBL" id="CAJVOS010000082">
    <property type="protein sequence ID" value="CAG8258898.1"/>
    <property type="molecule type" value="Genomic_DNA"/>
</dbReference>